<dbReference type="Gene3D" id="3.90.930.60">
    <property type="match status" value="1"/>
</dbReference>
<dbReference type="InterPro" id="IPR022291">
    <property type="entry name" value="Bacteriocin_synth_cyclodeHase"/>
</dbReference>
<gene>
    <name evidence="2" type="ORF">PS9374_02808</name>
</gene>
<proteinExistence type="predicted"/>
<dbReference type="Proteomes" id="UP000077701">
    <property type="component" value="Unassembled WGS sequence"/>
</dbReference>
<dbReference type="PANTHER" id="PTHR37809">
    <property type="entry name" value="RIBOSOMAL PROTEIN S12 METHYLTHIOTRANSFERASE ACCESSORY FACTOR YCAO"/>
    <property type="match status" value="1"/>
</dbReference>
<dbReference type="InterPro" id="IPR027624">
    <property type="entry name" value="TOMM_cyclo_SagD"/>
</dbReference>
<dbReference type="NCBIfam" id="TIGR03882">
    <property type="entry name" value="cyclo_dehyd_2"/>
    <property type="match status" value="1"/>
</dbReference>
<sequence length="760" mass="82184">MEATGRPLIGFRRHLRAETVPGEGVYLTSARGATVLSGPLVQQVAPLLDGTRDLAQVQRAAPGLPAGRLGELLGRLARENLIGYRRPDPGPAAGPAAAPAALAYWELAGLDGDAAADRLTAARVRVAALGGLDTGPAAAACRAAGLTLAEDPGGPADLTIVLCDDYLDPALREVNRDRLRAAGPWLPVRPGGADVWVGPVFRPGQGPCWACLEVRLRGHLRVESCLRDAPGGSGRAPFPDTSLAPARAIGLQSAVLEAAKWLAGSRHPGQDAVWILDTLTLESRRHPVARRPQCPECGDPGLVAERVRSPITVSSRRKAVADGTGHRALTPEQMWERYGHLADPVTGVTDTVRRDPRSPSFLHSYLSGPNLALRPHGLSAVRAGLRRQSGGKGTTEAEARVSALCEAVERYCASRFGDEPVVRDSFRGLGGQAVHPDACQLFHPRQFAERARWNAANAPFHHVPEPFDEEAVVEWTPVRSLVTGLQRLLPTAYLYFHDAGALPSVRANSNGNAAGSSIEDAILQGFLELVERDAVGIWWYNRTRHPAVRLDSLGDPWIAGVPEHYRRLNREVWLLDVTSDLGIPAMAAVSRRVDKPAQDIMLGFGAHFDPRVAARRALAELSQLLPAVAGARPDGTGYGESDPHLRRWWHRATVEDQPYLAPDPGLRPRVLTDYAYTPRADLGQEVGHVRALARRKGLDVLVLDQTRPDVGMPVVKVVVPGLRHFWARFAPGRLYDVPVLLGRLAEPTGYEQLNPVPLFM</sequence>
<dbReference type="InterPro" id="IPR003776">
    <property type="entry name" value="YcaO-like_dom"/>
</dbReference>
<dbReference type="RefSeq" id="WP_068897458.1">
    <property type="nucleotide sequence ID" value="NZ_BDCX01000006.1"/>
</dbReference>
<dbReference type="Gene3D" id="3.30.160.660">
    <property type="match status" value="1"/>
</dbReference>
<evidence type="ECO:0000259" key="1">
    <source>
        <dbReference type="PROSITE" id="PS51664"/>
    </source>
</evidence>
<reference evidence="3" key="2">
    <citation type="submission" date="2016-04" db="EMBL/GenBank/DDBJ databases">
        <title>Planomonospora sphaerica JCM9374 whole genome shotgun sequence.</title>
        <authorList>
            <person name="Suzuki T."/>
            <person name="Dohra H."/>
            <person name="Kodani S."/>
        </authorList>
    </citation>
    <scope>NUCLEOTIDE SEQUENCE [LARGE SCALE GENOMIC DNA]</scope>
    <source>
        <strain evidence="3">JCM 9374</strain>
    </source>
</reference>
<dbReference type="NCBIfam" id="TIGR03604">
    <property type="entry name" value="TOMM_cyclo_SagD"/>
    <property type="match status" value="1"/>
</dbReference>
<comment type="caution">
    <text evidence="2">The sequence shown here is derived from an EMBL/GenBank/DDBJ whole genome shotgun (WGS) entry which is preliminary data.</text>
</comment>
<dbReference type="PROSITE" id="PS51664">
    <property type="entry name" value="YCAO"/>
    <property type="match status" value="1"/>
</dbReference>
<name>A0A161LKC5_9ACTN</name>
<dbReference type="OrthoDB" id="2379922at2"/>
<dbReference type="Pfam" id="PF02624">
    <property type="entry name" value="YcaO"/>
    <property type="match status" value="1"/>
</dbReference>
<dbReference type="EMBL" id="BDCX01000006">
    <property type="protein sequence ID" value="GAT67155.1"/>
    <property type="molecule type" value="Genomic_DNA"/>
</dbReference>
<dbReference type="NCBIfam" id="TIGR00702">
    <property type="entry name" value="YcaO-type kinase domain"/>
    <property type="match status" value="1"/>
</dbReference>
<dbReference type="Gene3D" id="3.30.1330.230">
    <property type="match status" value="1"/>
</dbReference>
<accession>A0A161LKC5</accession>
<feature type="domain" description="YcaO" evidence="1">
    <location>
        <begin position="391"/>
        <end position="760"/>
    </location>
</feature>
<dbReference type="Gene3D" id="3.40.50.720">
    <property type="entry name" value="NAD(P)-binding Rossmann-like Domain"/>
    <property type="match status" value="1"/>
</dbReference>
<protein>
    <submittedName>
        <fullName evidence="2">Goadsporin biosynthesis protein</fullName>
    </submittedName>
</protein>
<evidence type="ECO:0000313" key="2">
    <source>
        <dbReference type="EMBL" id="GAT67155.1"/>
    </source>
</evidence>
<dbReference type="PANTHER" id="PTHR37809:SF1">
    <property type="entry name" value="RIBOSOMAL PROTEIN S12 METHYLTHIOTRANSFERASE ACCESSORY FACTOR YCAO"/>
    <property type="match status" value="1"/>
</dbReference>
<dbReference type="Gene3D" id="3.30.40.250">
    <property type="match status" value="1"/>
</dbReference>
<evidence type="ECO:0000313" key="3">
    <source>
        <dbReference type="Proteomes" id="UP000077701"/>
    </source>
</evidence>
<dbReference type="STRING" id="161355.PS9374_02808"/>
<dbReference type="AlphaFoldDB" id="A0A161LKC5"/>
<organism evidence="2 3">
    <name type="scientific">Planomonospora sphaerica</name>
    <dbReference type="NCBI Taxonomy" id="161355"/>
    <lineage>
        <taxon>Bacteria</taxon>
        <taxon>Bacillati</taxon>
        <taxon>Actinomycetota</taxon>
        <taxon>Actinomycetes</taxon>
        <taxon>Streptosporangiales</taxon>
        <taxon>Streptosporangiaceae</taxon>
        <taxon>Planomonospora</taxon>
    </lineage>
</organism>
<reference evidence="2 3" key="1">
    <citation type="journal article" date="2016" name="Genome Announc.">
        <title>Draft Genome Sequence of Planomonospora sphaerica JCM9374, a Rare Actinomycete.</title>
        <authorList>
            <person name="Dohra H."/>
            <person name="Suzuki T."/>
            <person name="Inoue Y."/>
            <person name="Kodani S."/>
        </authorList>
    </citation>
    <scope>NUCLEOTIDE SEQUENCE [LARGE SCALE GENOMIC DNA]</scope>
    <source>
        <strain evidence="2 3">JCM 9374</strain>
    </source>
</reference>
<keyword evidence="3" id="KW-1185">Reference proteome</keyword>